<dbReference type="GeneID" id="26970558"/>
<evidence type="ECO:0000313" key="2">
    <source>
        <dbReference type="Proteomes" id="UP000002059"/>
    </source>
</evidence>
<dbReference type="RefSeq" id="XP_015703151.1">
    <property type="nucleotide sequence ID" value="XM_015847242.1"/>
</dbReference>
<dbReference type="AlphaFoldDB" id="A0A0A2V5P5"/>
<dbReference type="HOGENOM" id="CLU_1971214_0_0_1"/>
<keyword evidence="2" id="KW-1185">Reference proteome</keyword>
<proteinExistence type="predicted"/>
<reference evidence="1 2" key="1">
    <citation type="journal article" date="2011" name="PLoS Genet.">
        <title>Comparative genomic analysis of human fungal pathogens causing paracoccidioidomycosis.</title>
        <authorList>
            <person name="Desjardins C.A."/>
            <person name="Champion M.D."/>
            <person name="Holder J.W."/>
            <person name="Muszewska A."/>
            <person name="Goldberg J."/>
            <person name="Bailao A.M."/>
            <person name="Brigido M.M."/>
            <person name="Ferreira M.E."/>
            <person name="Garcia A.M."/>
            <person name="Grynberg M."/>
            <person name="Gujja S."/>
            <person name="Heiman D.I."/>
            <person name="Henn M.R."/>
            <person name="Kodira C.D."/>
            <person name="Leon-Narvaez H."/>
            <person name="Longo L.V."/>
            <person name="Ma L.J."/>
            <person name="Malavazi I."/>
            <person name="Matsuo A.L."/>
            <person name="Morais F.V."/>
            <person name="Pereira M."/>
            <person name="Rodriguez-Brito S."/>
            <person name="Sakthikumar S."/>
            <person name="Salem-Izacc S.M."/>
            <person name="Sykes S.M."/>
            <person name="Teixeira M.M."/>
            <person name="Vallejo M.C."/>
            <person name="Walter M.E."/>
            <person name="Yandava C."/>
            <person name="Young S."/>
            <person name="Zeng Q."/>
            <person name="Zucker J."/>
            <person name="Felipe M.S."/>
            <person name="Goldman G.H."/>
            <person name="Haas B.J."/>
            <person name="McEwen J.G."/>
            <person name="Nino-Vega G."/>
            <person name="Puccia R."/>
            <person name="San-Blas G."/>
            <person name="Soares C.M."/>
            <person name="Birren B.W."/>
            <person name="Cuomo C.A."/>
        </authorList>
    </citation>
    <scope>NUCLEOTIDE SEQUENCE [LARGE SCALE GENOMIC DNA]</scope>
    <source>
        <strain evidence="2">ATCC MYA-826 / Pb01</strain>
    </source>
</reference>
<dbReference type="VEuPathDB" id="FungiDB:PAAG_11625"/>
<organism evidence="1 2">
    <name type="scientific">Paracoccidioides lutzii (strain ATCC MYA-826 / Pb01)</name>
    <name type="common">Paracoccidioides brasiliensis</name>
    <dbReference type="NCBI Taxonomy" id="502779"/>
    <lineage>
        <taxon>Eukaryota</taxon>
        <taxon>Fungi</taxon>
        <taxon>Dikarya</taxon>
        <taxon>Ascomycota</taxon>
        <taxon>Pezizomycotina</taxon>
        <taxon>Eurotiomycetes</taxon>
        <taxon>Eurotiomycetidae</taxon>
        <taxon>Onygenales</taxon>
        <taxon>Ajellomycetaceae</taxon>
        <taxon>Paracoccidioides</taxon>
    </lineage>
</organism>
<dbReference type="KEGG" id="pbl:PAAG_11625"/>
<gene>
    <name evidence="1" type="ORF">PAAG_11625</name>
</gene>
<accession>A0A0A2V5P5</accession>
<name>A0A0A2V5P5_PARBA</name>
<protein>
    <submittedName>
        <fullName evidence="1">Uncharacterized protein</fullName>
    </submittedName>
</protein>
<dbReference type="EMBL" id="KN293998">
    <property type="protein sequence ID" value="KGQ01642.1"/>
    <property type="molecule type" value="Genomic_DNA"/>
</dbReference>
<sequence length="127" mass="14663">MAVTSWEASADVRSPIHWVRCGHYGRWGEWNSPITVALDRMKLSKIVIQLTKIGAVQCRWWVSETTYISIQQFKTQVSAQQRLERARQVDEIHSQVYADFGAGIYPWLKVRKSISIQSAVDELIENQ</sequence>
<evidence type="ECO:0000313" key="1">
    <source>
        <dbReference type="EMBL" id="KGQ01642.1"/>
    </source>
</evidence>
<dbReference type="Proteomes" id="UP000002059">
    <property type="component" value="Partially assembled WGS sequence"/>
</dbReference>